<feature type="transmembrane region" description="Helical" evidence="1">
    <location>
        <begin position="186"/>
        <end position="204"/>
    </location>
</feature>
<keyword evidence="1" id="KW-0812">Transmembrane</keyword>
<feature type="transmembrane region" description="Helical" evidence="1">
    <location>
        <begin position="16"/>
        <end position="36"/>
    </location>
</feature>
<feature type="transmembrane region" description="Helical" evidence="1">
    <location>
        <begin position="131"/>
        <end position="151"/>
    </location>
</feature>
<dbReference type="PANTHER" id="PTHR39430">
    <property type="entry name" value="MEMBRANE-ASSOCIATED PROTEASE-RELATED"/>
    <property type="match status" value="1"/>
</dbReference>
<keyword evidence="1" id="KW-1133">Transmembrane helix</keyword>
<feature type="transmembrane region" description="Helical" evidence="1">
    <location>
        <begin position="93"/>
        <end position="119"/>
    </location>
</feature>
<organism evidence="3 4">
    <name type="scientific">Paenibacillus brasilensis</name>
    <dbReference type="NCBI Taxonomy" id="128574"/>
    <lineage>
        <taxon>Bacteria</taxon>
        <taxon>Bacillati</taxon>
        <taxon>Bacillota</taxon>
        <taxon>Bacilli</taxon>
        <taxon>Bacillales</taxon>
        <taxon>Paenibacillaceae</taxon>
        <taxon>Paenibacillus</taxon>
    </lineage>
</organism>
<keyword evidence="4" id="KW-1185">Reference proteome</keyword>
<accession>A0ABU0L686</accession>
<dbReference type="InterPro" id="IPR003675">
    <property type="entry name" value="Rce1/LyrA-like_dom"/>
</dbReference>
<dbReference type="GO" id="GO:0008233">
    <property type="term" value="F:peptidase activity"/>
    <property type="evidence" value="ECO:0007669"/>
    <property type="project" value="UniProtKB-KW"/>
</dbReference>
<dbReference type="Proteomes" id="UP001242811">
    <property type="component" value="Unassembled WGS sequence"/>
</dbReference>
<keyword evidence="3" id="KW-0645">Protease</keyword>
<dbReference type="RefSeq" id="WP_152378943.1">
    <property type="nucleotide sequence ID" value="NZ_CP045298.1"/>
</dbReference>
<evidence type="ECO:0000256" key="1">
    <source>
        <dbReference type="SAM" id="Phobius"/>
    </source>
</evidence>
<dbReference type="PANTHER" id="PTHR39430:SF1">
    <property type="entry name" value="PROTEASE"/>
    <property type="match status" value="1"/>
</dbReference>
<dbReference type="GO" id="GO:0006508">
    <property type="term" value="P:proteolysis"/>
    <property type="evidence" value="ECO:0007669"/>
    <property type="project" value="UniProtKB-KW"/>
</dbReference>
<dbReference type="EMBL" id="JAUSWA010000044">
    <property type="protein sequence ID" value="MDQ0496810.1"/>
    <property type="molecule type" value="Genomic_DNA"/>
</dbReference>
<feature type="transmembrane region" description="Helical" evidence="1">
    <location>
        <begin position="56"/>
        <end position="73"/>
    </location>
</feature>
<evidence type="ECO:0000259" key="2">
    <source>
        <dbReference type="Pfam" id="PF02517"/>
    </source>
</evidence>
<dbReference type="Pfam" id="PF02517">
    <property type="entry name" value="Rce1-like"/>
    <property type="match status" value="1"/>
</dbReference>
<name>A0ABU0L686_9BACL</name>
<comment type="caution">
    <text evidence="3">The sequence shown here is derived from an EMBL/GenBank/DDBJ whole genome shotgun (WGS) entry which is preliminary data.</text>
</comment>
<feature type="transmembrane region" description="Helical" evidence="1">
    <location>
        <begin position="163"/>
        <end position="180"/>
    </location>
</feature>
<reference evidence="3 4" key="1">
    <citation type="submission" date="2023-07" db="EMBL/GenBank/DDBJ databases">
        <title>Genomic Encyclopedia of Type Strains, Phase IV (KMG-IV): sequencing the most valuable type-strain genomes for metagenomic binning, comparative biology and taxonomic classification.</title>
        <authorList>
            <person name="Goeker M."/>
        </authorList>
    </citation>
    <scope>NUCLEOTIDE SEQUENCE [LARGE SCALE GENOMIC DNA]</scope>
    <source>
        <strain evidence="3 4">DSM 14914</strain>
    </source>
</reference>
<evidence type="ECO:0000313" key="4">
    <source>
        <dbReference type="Proteomes" id="UP001242811"/>
    </source>
</evidence>
<keyword evidence="3" id="KW-0378">Hydrolase</keyword>
<feature type="transmembrane region" description="Helical" evidence="1">
    <location>
        <begin position="211"/>
        <end position="231"/>
    </location>
</feature>
<gene>
    <name evidence="3" type="ORF">QOZ95_005010</name>
</gene>
<protein>
    <submittedName>
        <fullName evidence="3">Membrane protease YdiL (CAAX protease family)</fullName>
    </submittedName>
</protein>
<proteinExistence type="predicted"/>
<evidence type="ECO:0000313" key="3">
    <source>
        <dbReference type="EMBL" id="MDQ0496810.1"/>
    </source>
</evidence>
<feature type="transmembrane region" description="Helical" evidence="1">
    <location>
        <begin position="251"/>
        <end position="279"/>
    </location>
</feature>
<sequence>MVNLFKNKEKRVRTGWKILFVLVSSIFLDSVINSVFSLKVNNKSLFGENGFIELLRSPSLFFIIVVLFVVLKVERQQLSSIGLCMSKKSVWHFINGFLYGGGSIAIVLFVLWCLGNLTITNSIFNPHFSDFEWVVLFTSSLFPGVGEELLFRGYFLNLIHNSIGRGWSICLTSLLFSLIHGGNEGYSFVAFTNIFILSVVLAFVTIRTKTIWTAISFHISWNFLQGSIFSVPVSGRETSGIYGIKLTGNDLITGGSFGIEGSIVTLVVLVVLAIILMNITSANNWRISRTINI</sequence>
<keyword evidence="1" id="KW-0472">Membrane</keyword>
<feature type="domain" description="CAAX prenyl protease 2/Lysostaphin resistance protein A-like" evidence="2">
    <location>
        <begin position="132"/>
        <end position="224"/>
    </location>
</feature>